<keyword evidence="1" id="KW-0175">Coiled coil</keyword>
<feature type="region of interest" description="Disordered" evidence="2">
    <location>
        <begin position="1"/>
        <end position="53"/>
    </location>
</feature>
<gene>
    <name evidence="3" type="ORF">L486_07293</name>
</gene>
<accession>A0A1B9IIF9</accession>
<evidence type="ECO:0008006" key="5">
    <source>
        <dbReference type="Google" id="ProtNLM"/>
    </source>
</evidence>
<keyword evidence="4" id="KW-1185">Reference proteome</keyword>
<dbReference type="EMBL" id="KI669467">
    <property type="protein sequence ID" value="OCF55180.1"/>
    <property type="molecule type" value="Genomic_DNA"/>
</dbReference>
<reference evidence="3 4" key="1">
    <citation type="submission" date="2013-07" db="EMBL/GenBank/DDBJ databases">
        <title>The Genome Sequence of Kwoniella mangroviensis CBS10435.</title>
        <authorList>
            <consortium name="The Broad Institute Genome Sequencing Platform"/>
            <person name="Cuomo C."/>
            <person name="Litvintseva A."/>
            <person name="Chen Y."/>
            <person name="Heitman J."/>
            <person name="Sun S."/>
            <person name="Springer D."/>
            <person name="Dromer F."/>
            <person name="Young S.K."/>
            <person name="Zeng Q."/>
            <person name="Gargeya S."/>
            <person name="Fitzgerald M."/>
            <person name="Abouelleil A."/>
            <person name="Alvarado L."/>
            <person name="Berlin A.M."/>
            <person name="Chapman S.B."/>
            <person name="Dewar J."/>
            <person name="Goldberg J."/>
            <person name="Griggs A."/>
            <person name="Gujja S."/>
            <person name="Hansen M."/>
            <person name="Howarth C."/>
            <person name="Imamovic A."/>
            <person name="Larimer J."/>
            <person name="McCowan C."/>
            <person name="Murphy C."/>
            <person name="Pearson M."/>
            <person name="Priest M."/>
            <person name="Roberts A."/>
            <person name="Saif S."/>
            <person name="Shea T."/>
            <person name="Sykes S."/>
            <person name="Wortman J."/>
            <person name="Nusbaum C."/>
            <person name="Birren B."/>
        </authorList>
    </citation>
    <scope>NUCLEOTIDE SEQUENCE [LARGE SCALE GENOMIC DNA]</scope>
    <source>
        <strain evidence="3 4">CBS 10435</strain>
    </source>
</reference>
<name>A0A1B9IIF9_9TREE</name>
<dbReference type="AlphaFoldDB" id="A0A1B9IIF9"/>
<evidence type="ECO:0000313" key="4">
    <source>
        <dbReference type="Proteomes" id="UP000092583"/>
    </source>
</evidence>
<organism evidence="3 4">
    <name type="scientific">Kwoniella mangroviensis CBS 10435</name>
    <dbReference type="NCBI Taxonomy" id="1331196"/>
    <lineage>
        <taxon>Eukaryota</taxon>
        <taxon>Fungi</taxon>
        <taxon>Dikarya</taxon>
        <taxon>Basidiomycota</taxon>
        <taxon>Agaricomycotina</taxon>
        <taxon>Tremellomycetes</taxon>
        <taxon>Tremellales</taxon>
        <taxon>Cryptococcaceae</taxon>
        <taxon>Kwoniella</taxon>
    </lineage>
</organism>
<evidence type="ECO:0000256" key="2">
    <source>
        <dbReference type="SAM" id="MobiDB-lite"/>
    </source>
</evidence>
<feature type="coiled-coil region" evidence="1">
    <location>
        <begin position="160"/>
        <end position="194"/>
    </location>
</feature>
<sequence>MYSFREPPKAPRSSMVPETPPDPRKPSTIRTLSSSNKRPRTDRSPPPTPPLTACADLTLQNPFIDKTENVDVNRYDKIEHDLNSLLNMRYENDEEYQRLYLLAKKAVSEKERYMAERSSTKRQCLESINESFKCLKKAYDSVMVELVNERISNESIQVELKRSLEYTDKLKSENDRLKEQVERFNKINEDQRKEYDMRMHDGLKDRSNLAKDKAYLNEERLKLEGQVHRLRMELERGRTR</sequence>
<evidence type="ECO:0000313" key="3">
    <source>
        <dbReference type="EMBL" id="OCF55180.1"/>
    </source>
</evidence>
<proteinExistence type="predicted"/>
<dbReference type="Proteomes" id="UP000092583">
    <property type="component" value="Unassembled WGS sequence"/>
</dbReference>
<evidence type="ECO:0000256" key="1">
    <source>
        <dbReference type="SAM" id="Coils"/>
    </source>
</evidence>
<protein>
    <recommendedName>
        <fullName evidence="5">Transforming acidic coiled-coil-containing protein C-terminal domain-containing protein</fullName>
    </recommendedName>
</protein>
<reference evidence="4" key="2">
    <citation type="submission" date="2013-12" db="EMBL/GenBank/DDBJ databases">
        <title>Evolution of pathogenesis and genome organization in the Tremellales.</title>
        <authorList>
            <person name="Cuomo C."/>
            <person name="Litvintseva A."/>
            <person name="Heitman J."/>
            <person name="Chen Y."/>
            <person name="Sun S."/>
            <person name="Springer D."/>
            <person name="Dromer F."/>
            <person name="Young S."/>
            <person name="Zeng Q."/>
            <person name="Chapman S."/>
            <person name="Gujja S."/>
            <person name="Saif S."/>
            <person name="Birren B."/>
        </authorList>
    </citation>
    <scope>NUCLEOTIDE SEQUENCE [LARGE SCALE GENOMIC DNA]</scope>
    <source>
        <strain evidence="4">CBS 10435</strain>
    </source>
</reference>